<dbReference type="PANTHER" id="PTHR31332">
    <property type="entry name" value="7-HYDROXYMETHYL CHLOROPHYLL A REDUCTASE, CHLOROPLASTIC"/>
    <property type="match status" value="1"/>
</dbReference>
<comment type="caution">
    <text evidence="5">The sequence shown here is derived from an EMBL/GenBank/DDBJ whole genome shotgun (WGS) entry which is preliminary data.</text>
</comment>
<keyword evidence="1" id="KW-0479">Metal-binding</keyword>
<sequence length="318" mass="35435">MSKLAEQIKGAAKKLLTEKKVDLVVGFTEGSLPLRGTPFFARTPEEADQLTWNLDCENNLANYLRKKPGKVAVVAKGCDVRSIVALIKENQLNRDNLYIIGVPCRGMIDRRKVAELLSGQEVLAIEENGDTLVIKGNNSSVTAKVADLLHNSCRDCSYGNPVIYDELIGELLPEKEAADFNEIKAFEAKTTAERRAFMNSEFSKCIRCYACRNACPMCYCEECFVDCNQPEWIGKSAYNVEDNILFQVVRVFHLAGRCVDCGACERACPMGINLRLLTRKTVKDVKELFNAEAGVNLEDKPVLATFTNDDPEAFLLKE</sequence>
<dbReference type="InterPro" id="IPR017900">
    <property type="entry name" value="4Fe4S_Fe_S_CS"/>
</dbReference>
<dbReference type="OrthoDB" id="9773828at2"/>
<accession>A0A9D3AXQ4</accession>
<keyword evidence="3" id="KW-0411">Iron-sulfur</keyword>
<dbReference type="EMBL" id="LSRS01000005">
    <property type="protein sequence ID" value="KAF1084701.1"/>
    <property type="molecule type" value="Genomic_DNA"/>
</dbReference>
<protein>
    <recommendedName>
        <fullName evidence="4">4Fe-4S ferredoxin-type domain-containing protein</fullName>
    </recommendedName>
</protein>
<reference evidence="5" key="1">
    <citation type="submission" date="2016-02" db="EMBL/GenBank/DDBJ databases">
        <title>Draft Genome Sequence of Sporotomaculum syntrophicum Strain FB, a Syntrophic Benzoate Degrader.</title>
        <authorList>
            <person name="Nobu M.K."/>
            <person name="Narihiro T."/>
            <person name="Qiu Y.-L."/>
            <person name="Ohashi A."/>
            <person name="Liu W.-T."/>
            <person name="Yuji S."/>
        </authorList>
    </citation>
    <scope>NUCLEOTIDE SEQUENCE</scope>
    <source>
        <strain evidence="5">FB</strain>
    </source>
</reference>
<gene>
    <name evidence="5" type="ORF">SPSYN_02481</name>
</gene>
<dbReference type="AlphaFoldDB" id="A0A9D3AXQ4"/>
<dbReference type="PROSITE" id="PS00198">
    <property type="entry name" value="4FE4S_FER_1"/>
    <property type="match status" value="1"/>
</dbReference>
<evidence type="ECO:0000259" key="4">
    <source>
        <dbReference type="PROSITE" id="PS51379"/>
    </source>
</evidence>
<evidence type="ECO:0000313" key="5">
    <source>
        <dbReference type="EMBL" id="KAF1084701.1"/>
    </source>
</evidence>
<evidence type="ECO:0000256" key="2">
    <source>
        <dbReference type="ARBA" id="ARBA00023004"/>
    </source>
</evidence>
<proteinExistence type="predicted"/>
<evidence type="ECO:0000256" key="1">
    <source>
        <dbReference type="ARBA" id="ARBA00022723"/>
    </source>
</evidence>
<feature type="domain" description="4Fe-4S ferredoxin-type" evidence="4">
    <location>
        <begin position="194"/>
        <end position="216"/>
    </location>
</feature>
<keyword evidence="6" id="KW-1185">Reference proteome</keyword>
<dbReference type="SUPFAM" id="SSF46548">
    <property type="entry name" value="alpha-helical ferredoxin"/>
    <property type="match status" value="1"/>
</dbReference>
<dbReference type="Gene3D" id="1.10.1060.10">
    <property type="entry name" value="Alpha-helical ferredoxin"/>
    <property type="match status" value="1"/>
</dbReference>
<dbReference type="GO" id="GO:0052592">
    <property type="term" value="F:oxidoreductase activity, acting on CH or CH2 groups, with an iron-sulfur protein as acceptor"/>
    <property type="evidence" value="ECO:0007669"/>
    <property type="project" value="TreeGrafter"/>
</dbReference>
<dbReference type="GO" id="GO:0046872">
    <property type="term" value="F:metal ion binding"/>
    <property type="evidence" value="ECO:0007669"/>
    <property type="project" value="UniProtKB-KW"/>
</dbReference>
<dbReference type="GO" id="GO:0051536">
    <property type="term" value="F:iron-sulfur cluster binding"/>
    <property type="evidence" value="ECO:0007669"/>
    <property type="project" value="UniProtKB-KW"/>
</dbReference>
<dbReference type="RefSeq" id="WP_161822751.1">
    <property type="nucleotide sequence ID" value="NZ_LSRS01000005.1"/>
</dbReference>
<evidence type="ECO:0000313" key="6">
    <source>
        <dbReference type="Proteomes" id="UP000798488"/>
    </source>
</evidence>
<organism evidence="5 6">
    <name type="scientific">Sporotomaculum syntrophicum</name>
    <dbReference type="NCBI Taxonomy" id="182264"/>
    <lineage>
        <taxon>Bacteria</taxon>
        <taxon>Bacillati</taxon>
        <taxon>Bacillota</taxon>
        <taxon>Clostridia</taxon>
        <taxon>Eubacteriales</taxon>
        <taxon>Desulfallaceae</taxon>
        <taxon>Sporotomaculum</taxon>
    </lineage>
</organism>
<dbReference type="Pfam" id="PF13183">
    <property type="entry name" value="Fer4_8"/>
    <property type="match status" value="1"/>
</dbReference>
<dbReference type="InterPro" id="IPR045220">
    <property type="entry name" value="FRHB/FDHB/HCAR-like"/>
</dbReference>
<dbReference type="PANTHER" id="PTHR31332:SF0">
    <property type="entry name" value="7-HYDROXYMETHYL CHLOROPHYLL A REDUCTASE, CHLOROPLASTIC"/>
    <property type="match status" value="1"/>
</dbReference>
<dbReference type="InterPro" id="IPR009051">
    <property type="entry name" value="Helical_ferredxn"/>
</dbReference>
<feature type="domain" description="4Fe-4S ferredoxin-type" evidence="4">
    <location>
        <begin position="249"/>
        <end position="279"/>
    </location>
</feature>
<keyword evidence="2" id="KW-0408">Iron</keyword>
<name>A0A9D3AXQ4_9FIRM</name>
<dbReference type="Proteomes" id="UP000798488">
    <property type="component" value="Unassembled WGS sequence"/>
</dbReference>
<dbReference type="PROSITE" id="PS51379">
    <property type="entry name" value="4FE4S_FER_2"/>
    <property type="match status" value="2"/>
</dbReference>
<evidence type="ECO:0000256" key="3">
    <source>
        <dbReference type="ARBA" id="ARBA00023014"/>
    </source>
</evidence>
<dbReference type="InterPro" id="IPR017896">
    <property type="entry name" value="4Fe4S_Fe-S-bd"/>
</dbReference>